<gene>
    <name evidence="3" type="ORF">ACHAW5_010842</name>
</gene>
<dbReference type="EMBL" id="JALLAZ020000571">
    <property type="protein sequence ID" value="KAL3792005.1"/>
    <property type="molecule type" value="Genomic_DNA"/>
</dbReference>
<feature type="domain" description="Peptidase M16C associated" evidence="2">
    <location>
        <begin position="546"/>
        <end position="828"/>
    </location>
</feature>
<dbReference type="Pfam" id="PF05193">
    <property type="entry name" value="Peptidase_M16_C"/>
    <property type="match status" value="1"/>
</dbReference>
<evidence type="ECO:0000313" key="3">
    <source>
        <dbReference type="EMBL" id="KAL3792005.1"/>
    </source>
</evidence>
<evidence type="ECO:0000259" key="2">
    <source>
        <dbReference type="SMART" id="SM01264"/>
    </source>
</evidence>
<proteinExistence type="predicted"/>
<dbReference type="Pfam" id="PF22516">
    <property type="entry name" value="PreP_C"/>
    <property type="match status" value="1"/>
</dbReference>
<dbReference type="Pfam" id="PF08367">
    <property type="entry name" value="M16C_assoc"/>
    <property type="match status" value="1"/>
</dbReference>
<dbReference type="InterPro" id="IPR055130">
    <property type="entry name" value="PreP_C"/>
</dbReference>
<dbReference type="Pfam" id="PF00675">
    <property type="entry name" value="Peptidase_M16"/>
    <property type="match status" value="1"/>
</dbReference>
<dbReference type="Proteomes" id="UP001530315">
    <property type="component" value="Unassembled WGS sequence"/>
</dbReference>
<dbReference type="InterPro" id="IPR007863">
    <property type="entry name" value="Peptidase_M16_C"/>
</dbReference>
<dbReference type="SUPFAM" id="SSF63411">
    <property type="entry name" value="LuxS/MPP-like metallohydrolase"/>
    <property type="match status" value="4"/>
</dbReference>
<evidence type="ECO:0000313" key="4">
    <source>
        <dbReference type="Proteomes" id="UP001530315"/>
    </source>
</evidence>
<feature type="region of interest" description="Disordered" evidence="1">
    <location>
        <begin position="62"/>
        <end position="83"/>
    </location>
</feature>
<dbReference type="InterPro" id="IPR013578">
    <property type="entry name" value="Peptidase_M16C_assoc"/>
</dbReference>
<sequence length="1098" mass="120305">MAFVKYRGMGPPSSRPPPVAAGVVVHPGYDALRSDDVVELGGRLTLYRHGSTGAELLAFVPDSTRSGPEYGGEAGGGDGGAGYDPKPDKVFGVAFRTKPESSAGVPHILEHSVLCGSRKYPSRDPFAHLLKGSLQTFLNAFTYPDRTVYPVASRNRVDFNNLMDVYLDAVFHPRAVEEEGWWVLRQEGWRYDMVGDDNGDGDDEDVGDGGGIGNRRRDDERVEFEYKGVVYSEMKGAYSNPEDKLERLTQSLLFPDNPYFYDSGGDPAVIPTLTREEFVAFYRKYYHPSNARIFVAGDESDVYHALAAADRYIDPMGHDPSSREGSVIDYQPLKFMEPVRDRRPFAAAATGGDDDGGGGGGGEGRMLCVTWLLNAGPMSAMMELAWVVLDGLLLGRPSSPLRKALEDSGLGEETIGGGLDNQLLQSTFAIGMKGLKNPEDVAALEGLIMDTLQNLYLNGFNDDEIASTMNTIEFQLREGGGGLRGMEIFLGALTKWNYDLSPKDALVYEDALKSMKEEIQKGGSNVFKTMIFDSLLANNHRVVMELYPSTTLEAEQKQAETNQIALAQSGMSDAEYQRVIEEGIKLKELQSTAETPEVIATNPSLSISDIDPTPIEYPIHIDYSAFNSGIRVISHEVASSGIAYIDFGLDVSMIPYEDAILLPSLITLLNEGGTKELSDAEFRNYIGKVTGGVSATLEMISVKPTNWDDDSRVLPGVNMLTMLFIKGKCTMDKISDLFHVFKMVLTLVNFDDSKSILQNALKSSLSSKKSDVANRGHSYANTRIRGRYSIRSFIDEKMYGVSSLESKATILEALESDWGNYIQRLKNLRETILKGSSKGKLLHLTGDRAVLDAIMEKAEDFLASLPRTGEPSGPNINFREEHHPWMSAAFEDMKKSNPLRDEGIAVSTQVAYTGEGGRLYDVGESVKGSVSVVSHYLTTGYMWDVIRAKNGAYGAYSQFSSSDGIATLYTYRDPNPPDTTLSAFHAAADEILQDASSLTLTRDDNAAITTAIIGTIGDLDGSALSASSAGWVALIRYLRGESAVSRQRWRKEVIETSVDDFIDFAQRLKSWRMPSVAVVASESVLGEMGREIHLVKVQ</sequence>
<dbReference type="PANTHER" id="PTHR43016">
    <property type="entry name" value="PRESEQUENCE PROTEASE"/>
    <property type="match status" value="1"/>
</dbReference>
<dbReference type="InterPro" id="IPR011249">
    <property type="entry name" value="Metalloenz_LuxS/M16"/>
</dbReference>
<comment type="caution">
    <text evidence="3">The sequence shown here is derived from an EMBL/GenBank/DDBJ whole genome shotgun (WGS) entry which is preliminary data.</text>
</comment>
<dbReference type="AlphaFoldDB" id="A0ABD3PVF6"/>
<feature type="compositionally biased region" description="Gly residues" evidence="1">
    <location>
        <begin position="69"/>
        <end position="82"/>
    </location>
</feature>
<dbReference type="SMART" id="SM01264">
    <property type="entry name" value="M16C_associated"/>
    <property type="match status" value="1"/>
</dbReference>
<reference evidence="3 4" key="1">
    <citation type="submission" date="2024-10" db="EMBL/GenBank/DDBJ databases">
        <title>Updated reference genomes for cyclostephanoid diatoms.</title>
        <authorList>
            <person name="Roberts W.R."/>
            <person name="Alverson A.J."/>
        </authorList>
    </citation>
    <scope>NUCLEOTIDE SEQUENCE [LARGE SCALE GENOMIC DNA]</scope>
    <source>
        <strain evidence="3 4">AJA276-08</strain>
    </source>
</reference>
<evidence type="ECO:0000256" key="1">
    <source>
        <dbReference type="SAM" id="MobiDB-lite"/>
    </source>
</evidence>
<accession>A0ABD3PVF6</accession>
<keyword evidence="4" id="KW-1185">Reference proteome</keyword>
<organism evidence="3 4">
    <name type="scientific">Stephanodiscus triporus</name>
    <dbReference type="NCBI Taxonomy" id="2934178"/>
    <lineage>
        <taxon>Eukaryota</taxon>
        <taxon>Sar</taxon>
        <taxon>Stramenopiles</taxon>
        <taxon>Ochrophyta</taxon>
        <taxon>Bacillariophyta</taxon>
        <taxon>Coscinodiscophyceae</taxon>
        <taxon>Thalassiosirophycidae</taxon>
        <taxon>Stephanodiscales</taxon>
        <taxon>Stephanodiscaceae</taxon>
        <taxon>Stephanodiscus</taxon>
    </lineage>
</organism>
<dbReference type="Gene3D" id="3.30.830.10">
    <property type="entry name" value="Metalloenzyme, LuxS/M16 peptidase-like"/>
    <property type="match status" value="4"/>
</dbReference>
<dbReference type="PANTHER" id="PTHR43016:SF13">
    <property type="entry name" value="PRESEQUENCE PROTEASE, MITOCHONDRIAL"/>
    <property type="match status" value="1"/>
</dbReference>
<name>A0ABD3PVF6_9STRA</name>
<protein>
    <recommendedName>
        <fullName evidence="2">Peptidase M16C associated domain-containing protein</fullName>
    </recommendedName>
</protein>
<dbReference type="InterPro" id="IPR011765">
    <property type="entry name" value="Pept_M16_N"/>
</dbReference>